<protein>
    <submittedName>
        <fullName evidence="1">Uncharacterized protein</fullName>
    </submittedName>
</protein>
<dbReference type="EMBL" id="AGVV01000029">
    <property type="protein sequence ID" value="EHK76994.1"/>
    <property type="molecule type" value="Genomic_DNA"/>
</dbReference>
<sequence>MIVLGIGAIITATLAMAAISIVVNLEHGRATSRTSVF</sequence>
<name>H0G185_RHIML</name>
<organism evidence="1 2">
    <name type="scientific">Sinorhizobium meliloti CCNWSX0020</name>
    <dbReference type="NCBI Taxonomy" id="1107881"/>
    <lineage>
        <taxon>Bacteria</taxon>
        <taxon>Pseudomonadati</taxon>
        <taxon>Pseudomonadota</taxon>
        <taxon>Alphaproteobacteria</taxon>
        <taxon>Hyphomicrobiales</taxon>
        <taxon>Rhizobiaceae</taxon>
        <taxon>Sinorhizobium/Ensifer group</taxon>
        <taxon>Sinorhizobium</taxon>
    </lineage>
</organism>
<dbReference type="Proteomes" id="UP000004038">
    <property type="component" value="Unassembled WGS sequence"/>
</dbReference>
<dbReference type="PATRIC" id="fig|1107881.3.peg.3277"/>
<reference evidence="1 2" key="1">
    <citation type="journal article" date="2012" name="J. Bacteriol.">
        <title>Draft Genome Sequence of Sinorhizobium meliloti CCNWSX0020, a Nitrogen-Fixing Symbiont with Copper Tolerance Capability Isolated from Lead-Zinc Mine Tailings.</title>
        <authorList>
            <person name="Li Z."/>
            <person name="Ma Z."/>
            <person name="Hao X."/>
            <person name="Wei G."/>
        </authorList>
    </citation>
    <scope>NUCLEOTIDE SEQUENCE [LARGE SCALE GENOMIC DNA]</scope>
    <source>
        <strain evidence="1 2">CCNWSX0020</strain>
    </source>
</reference>
<gene>
    <name evidence="1" type="ORF">SM0020_16101</name>
</gene>
<evidence type="ECO:0000313" key="2">
    <source>
        <dbReference type="Proteomes" id="UP000004038"/>
    </source>
</evidence>
<dbReference type="AlphaFoldDB" id="H0G185"/>
<evidence type="ECO:0000313" key="1">
    <source>
        <dbReference type="EMBL" id="EHK76994.1"/>
    </source>
</evidence>
<proteinExistence type="predicted"/>
<accession>H0G185</accession>